<accession>V9KXS2</accession>
<dbReference type="GO" id="GO:0000776">
    <property type="term" value="C:kinetochore"/>
    <property type="evidence" value="ECO:0007669"/>
    <property type="project" value="InterPro"/>
</dbReference>
<dbReference type="AlphaFoldDB" id="V9KXS2"/>
<evidence type="ECO:0000313" key="2">
    <source>
        <dbReference type="EMBL" id="AFP03980.1"/>
    </source>
</evidence>
<name>V9KXS2_CALMI</name>
<dbReference type="InterPro" id="IPR029092">
    <property type="entry name" value="Zwint-1"/>
</dbReference>
<dbReference type="EMBL" id="JW871462">
    <property type="protein sequence ID" value="AFP03980.1"/>
    <property type="molecule type" value="mRNA"/>
</dbReference>
<evidence type="ECO:0000256" key="1">
    <source>
        <dbReference type="SAM" id="Coils"/>
    </source>
</evidence>
<sequence>MAVEAIRGLLKEVEVARNLLIGCEEDERTVQEEAAVVQHAVGQRRNQKMIFRQQNTFALLLEAVKSIEVKDLDKSVQQRDIKAKLKETTQKWKSLKAECRLQEEEELQDISELLDKLETLETKKRALGDAIQLYEAKQHQLEEALKQKKIRLQQEHKVWLEKEVRRLERAIEECSSCITKCRVAIRELEPVIQSLAERGNLNHWLSRLSQTLETQSGIKVLSVSGNDMILNFDARVLNPVTKLLPLLITVSWTADGRVKIETNCSFLDLLDMATVDLPEMIAEVSKRYISQAELWSEIQCLQQRFAIDWLEERRTLTFLHLPAGSSSHVLYTFLVEPGYPANGGVRLCSVQGQNGAFDTVVQPSSAQPTLCDWLEHLNSVSSLKE</sequence>
<keyword evidence="1" id="KW-0175">Coiled coil</keyword>
<protein>
    <submittedName>
        <fullName evidence="2">ZW10 interactor-like protein</fullName>
    </submittedName>
</protein>
<dbReference type="PANTHER" id="PTHR31504">
    <property type="entry name" value="ZW10 INTERACTOR ZWINT"/>
    <property type="match status" value="1"/>
</dbReference>
<proteinExistence type="evidence at transcript level"/>
<feature type="coiled-coil region" evidence="1">
    <location>
        <begin position="85"/>
        <end position="151"/>
    </location>
</feature>
<dbReference type="PANTHER" id="PTHR31504:SF1">
    <property type="entry name" value="ZW10 INTERACTOR"/>
    <property type="match status" value="1"/>
</dbReference>
<organism evidence="2">
    <name type="scientific">Callorhinchus milii</name>
    <name type="common">Ghost shark</name>
    <dbReference type="NCBI Taxonomy" id="7868"/>
    <lineage>
        <taxon>Eukaryota</taxon>
        <taxon>Metazoa</taxon>
        <taxon>Chordata</taxon>
        <taxon>Craniata</taxon>
        <taxon>Vertebrata</taxon>
        <taxon>Chondrichthyes</taxon>
        <taxon>Holocephali</taxon>
        <taxon>Chimaeriformes</taxon>
        <taxon>Callorhinchidae</taxon>
        <taxon>Callorhinchus</taxon>
    </lineage>
</organism>
<reference evidence="2" key="1">
    <citation type="journal article" date="2014" name="Nature">
        <title>Elephant shark genome provides unique insights into gnathostome evolution.</title>
        <authorList>
            <consortium name="International Elephant Shark Genome Sequencing Consortium"/>
            <person name="Venkatesh B."/>
            <person name="Lee A.P."/>
            <person name="Ravi V."/>
            <person name="Maurya A.K."/>
            <person name="Lian M.M."/>
            <person name="Swann J.B."/>
            <person name="Ohta Y."/>
            <person name="Flajnik M.F."/>
            <person name="Sutoh Y."/>
            <person name="Kasahara M."/>
            <person name="Hoon S."/>
            <person name="Gangu V."/>
            <person name="Roy S.W."/>
            <person name="Irimia M."/>
            <person name="Korzh V."/>
            <person name="Kondrychyn I."/>
            <person name="Lim Z.W."/>
            <person name="Tay B.H."/>
            <person name="Tohari S."/>
            <person name="Kong K.W."/>
            <person name="Ho S."/>
            <person name="Lorente-Galdos B."/>
            <person name="Quilez J."/>
            <person name="Marques-Bonet T."/>
            <person name="Raney B.J."/>
            <person name="Ingham P.W."/>
            <person name="Tay A."/>
            <person name="Hillier L.W."/>
            <person name="Minx P."/>
            <person name="Boehm T."/>
            <person name="Wilson R.K."/>
            <person name="Brenner S."/>
            <person name="Warren W.C."/>
        </authorList>
    </citation>
    <scope>NUCLEOTIDE SEQUENCE</scope>
    <source>
        <tissue evidence="2">Ovary</tissue>
    </source>
</reference>